<evidence type="ECO:0000313" key="4">
    <source>
        <dbReference type="Proteomes" id="UP000033774"/>
    </source>
</evidence>
<dbReference type="Pfam" id="PF18557">
    <property type="entry name" value="NepR"/>
    <property type="match status" value="1"/>
</dbReference>
<dbReference type="OrthoDB" id="8454456at2"/>
<proteinExistence type="predicted"/>
<dbReference type="AlphaFoldDB" id="A0A0F3IVQ7"/>
<reference evidence="3 4" key="1">
    <citation type="submission" date="2015-03" db="EMBL/GenBank/DDBJ databases">
        <title>Draft genome sequence of Elstera litoralis.</title>
        <authorList>
            <person name="Rahalkar M.C."/>
            <person name="Dhakephalkar P.K."/>
            <person name="Pore S.D."/>
            <person name="Arora P."/>
            <person name="Kapse N.G."/>
            <person name="Pandit P.S."/>
        </authorList>
    </citation>
    <scope>NUCLEOTIDE SEQUENCE [LARGE SCALE GENOMIC DNA]</scope>
    <source>
        <strain evidence="3 4">Dia-1</strain>
    </source>
</reference>
<feature type="region of interest" description="Disordered" evidence="1">
    <location>
        <begin position="56"/>
        <end position="76"/>
    </location>
</feature>
<organism evidence="3 4">
    <name type="scientific">Elstera litoralis</name>
    <dbReference type="NCBI Taxonomy" id="552518"/>
    <lineage>
        <taxon>Bacteria</taxon>
        <taxon>Pseudomonadati</taxon>
        <taxon>Pseudomonadota</taxon>
        <taxon>Alphaproteobacteria</taxon>
        <taxon>Rhodospirillales</taxon>
        <taxon>Rhodospirillaceae</taxon>
        <taxon>Elstera</taxon>
    </lineage>
</organism>
<sequence length="76" mass="8396">MMSSSSADDDRPGRKANGKFVEPKLQIHIGRKLREYYAEIAAEPVPDRFKALLDQLEKAEVPAGDTPTKPTPGETE</sequence>
<evidence type="ECO:0000313" key="3">
    <source>
        <dbReference type="EMBL" id="KJV10717.1"/>
    </source>
</evidence>
<comment type="caution">
    <text evidence="3">The sequence shown here is derived from an EMBL/GenBank/DDBJ whole genome shotgun (WGS) entry which is preliminary data.</text>
</comment>
<dbReference type="InterPro" id="IPR041649">
    <property type="entry name" value="NepR"/>
</dbReference>
<evidence type="ECO:0000256" key="1">
    <source>
        <dbReference type="SAM" id="MobiDB-lite"/>
    </source>
</evidence>
<name>A0A0F3IVQ7_9PROT</name>
<dbReference type="EMBL" id="LAJY01000056">
    <property type="protein sequence ID" value="KJV10717.1"/>
    <property type="molecule type" value="Genomic_DNA"/>
</dbReference>
<dbReference type="RefSeq" id="WP_045774578.1">
    <property type="nucleotide sequence ID" value="NZ_LAJY01000056.1"/>
</dbReference>
<evidence type="ECO:0000259" key="2">
    <source>
        <dbReference type="Pfam" id="PF18557"/>
    </source>
</evidence>
<feature type="domain" description="Anti-sigma factor NepR" evidence="2">
    <location>
        <begin position="28"/>
        <end position="60"/>
    </location>
</feature>
<protein>
    <recommendedName>
        <fullName evidence="2">Anti-sigma factor NepR domain-containing protein</fullName>
    </recommendedName>
</protein>
<accession>A0A0F3IVQ7</accession>
<gene>
    <name evidence="3" type="ORF">VZ95_03085</name>
</gene>
<keyword evidence="4" id="KW-1185">Reference proteome</keyword>
<dbReference type="Proteomes" id="UP000033774">
    <property type="component" value="Unassembled WGS sequence"/>
</dbReference>